<proteinExistence type="predicted"/>
<name>A0AAV8ZYU0_ACOGR</name>
<feature type="compositionally biased region" description="Pro residues" evidence="3">
    <location>
        <begin position="12"/>
        <end position="25"/>
    </location>
</feature>
<dbReference type="SUPFAM" id="SSF48452">
    <property type="entry name" value="TPR-like"/>
    <property type="match status" value="1"/>
</dbReference>
<evidence type="ECO:0000256" key="1">
    <source>
        <dbReference type="ARBA" id="ARBA00022737"/>
    </source>
</evidence>
<dbReference type="FunFam" id="1.25.40.10:FF:000348">
    <property type="entry name" value="Pentatricopeptide repeat-containing protein chloroplastic"/>
    <property type="match status" value="1"/>
</dbReference>
<dbReference type="Gene3D" id="1.25.40.10">
    <property type="entry name" value="Tetratricopeptide repeat domain"/>
    <property type="match status" value="3"/>
</dbReference>
<dbReference type="PROSITE" id="PS51375">
    <property type="entry name" value="PPR"/>
    <property type="match status" value="3"/>
</dbReference>
<dbReference type="InterPro" id="IPR046960">
    <property type="entry name" value="PPR_At4g14850-like_plant"/>
</dbReference>
<protein>
    <submittedName>
        <fullName evidence="5">Pentatricopeptide repeat-containing protein</fullName>
    </submittedName>
</protein>
<keyword evidence="1" id="KW-0677">Repeat</keyword>
<reference evidence="5" key="1">
    <citation type="journal article" date="2023" name="Nat. Commun.">
        <title>Diploid and tetraploid genomes of Acorus and the evolution of monocots.</title>
        <authorList>
            <person name="Ma L."/>
            <person name="Liu K.W."/>
            <person name="Li Z."/>
            <person name="Hsiao Y.Y."/>
            <person name="Qi Y."/>
            <person name="Fu T."/>
            <person name="Tang G.D."/>
            <person name="Zhang D."/>
            <person name="Sun W.H."/>
            <person name="Liu D.K."/>
            <person name="Li Y."/>
            <person name="Chen G.Z."/>
            <person name="Liu X.D."/>
            <person name="Liao X.Y."/>
            <person name="Jiang Y.T."/>
            <person name="Yu X."/>
            <person name="Hao Y."/>
            <person name="Huang J."/>
            <person name="Zhao X.W."/>
            <person name="Ke S."/>
            <person name="Chen Y.Y."/>
            <person name="Wu W.L."/>
            <person name="Hsu J.L."/>
            <person name="Lin Y.F."/>
            <person name="Huang M.D."/>
            <person name="Li C.Y."/>
            <person name="Huang L."/>
            <person name="Wang Z.W."/>
            <person name="Zhao X."/>
            <person name="Zhong W.Y."/>
            <person name="Peng D.H."/>
            <person name="Ahmad S."/>
            <person name="Lan S."/>
            <person name="Zhang J.S."/>
            <person name="Tsai W.C."/>
            <person name="Van de Peer Y."/>
            <person name="Liu Z.J."/>
        </authorList>
    </citation>
    <scope>NUCLEOTIDE SEQUENCE</scope>
    <source>
        <strain evidence="5">SCP</strain>
    </source>
</reference>
<dbReference type="Pfam" id="PF20431">
    <property type="entry name" value="E_motif"/>
    <property type="match status" value="1"/>
</dbReference>
<evidence type="ECO:0000256" key="3">
    <source>
        <dbReference type="SAM" id="MobiDB-lite"/>
    </source>
</evidence>
<dbReference type="PANTHER" id="PTHR47926">
    <property type="entry name" value="PENTATRICOPEPTIDE REPEAT-CONTAINING PROTEIN"/>
    <property type="match status" value="1"/>
</dbReference>
<dbReference type="Pfam" id="PF01535">
    <property type="entry name" value="PPR"/>
    <property type="match status" value="3"/>
</dbReference>
<evidence type="ECO:0000313" key="6">
    <source>
        <dbReference type="Proteomes" id="UP001179952"/>
    </source>
</evidence>
<sequence>MQTSLGSSQSPQSPPPPPTKKPPNLPTFSNPSQLKQLHAHLLRSNQPLTLLSPSQITSVCSSSSSSFNYANLLLTHSFKNPLIVLWNSPLKSLSDSPSPSSALSLFSLLRRADLLPDTFTCSFVLKACSALTDLITGKTVHALVEKLGFRSDLFLSNTVLHMYASCGSLGNARLLFDKMPNRDVVTWNLLMTNLAKAGDLASARSLFDDMPERSVRSWTAMISAYVHFGDPDEALCVFAMMEDEGVIAPNEATVVTVLSACADSGALCVGKRLHAYSDRKGFLRRGNVRLQNALIDMYVKCGCVDEARRVFTSMGERTVVTWSTMIGGLAMHGQGEEALELFSGMTRLGFQPNGVTFLGVLHAYSHMGLLDEGRRFFKSMGEDHGVVAEIEHYGCMVDLLSRAGRLHEARELIEQMPIEPNSVVWGTLLGGCRVHKNAEMAEEAIGRLVELDPMNDGYYVVLSNIYAEAGRWADVAHVRRAMRARGVRKTPGWSSIEIDGGSGGGVHVFVAGDSTHDRAKEIYETWDELLGELRQRGYVADTREVLLDMEVEEEKVKVLYKHSEKLAVVFGLLSTPKGATIRIMKNLRVCNDCHNVMKLISKIENRKIVVRDRNRFHCFEGGLCSCGDYW</sequence>
<feature type="region of interest" description="Disordered" evidence="3">
    <location>
        <begin position="1"/>
        <end position="30"/>
    </location>
</feature>
<gene>
    <name evidence="5" type="ORF">QJS04_geneDACA020108</name>
</gene>
<dbReference type="GO" id="GO:0008270">
    <property type="term" value="F:zinc ion binding"/>
    <property type="evidence" value="ECO:0007669"/>
    <property type="project" value="InterPro"/>
</dbReference>
<dbReference type="Pfam" id="PF13041">
    <property type="entry name" value="PPR_2"/>
    <property type="match status" value="2"/>
</dbReference>
<dbReference type="InterPro" id="IPR032867">
    <property type="entry name" value="DYW_dom"/>
</dbReference>
<evidence type="ECO:0000256" key="2">
    <source>
        <dbReference type="PROSITE-ProRule" id="PRU00708"/>
    </source>
</evidence>
<feature type="domain" description="DYW" evidence="4">
    <location>
        <begin position="537"/>
        <end position="630"/>
    </location>
</feature>
<dbReference type="FunFam" id="1.25.40.10:FF:000184">
    <property type="entry name" value="Pentatricopeptide repeat-containing protein, chloroplastic"/>
    <property type="match status" value="1"/>
</dbReference>
<dbReference type="GO" id="GO:0003723">
    <property type="term" value="F:RNA binding"/>
    <property type="evidence" value="ECO:0007669"/>
    <property type="project" value="InterPro"/>
</dbReference>
<feature type="repeat" description="PPR" evidence="2">
    <location>
        <begin position="318"/>
        <end position="352"/>
    </location>
</feature>
<dbReference type="GO" id="GO:0009451">
    <property type="term" value="P:RNA modification"/>
    <property type="evidence" value="ECO:0007669"/>
    <property type="project" value="InterPro"/>
</dbReference>
<dbReference type="Proteomes" id="UP001179952">
    <property type="component" value="Unassembled WGS sequence"/>
</dbReference>
<feature type="repeat" description="PPR" evidence="2">
    <location>
        <begin position="183"/>
        <end position="217"/>
    </location>
</feature>
<accession>A0AAV8ZYU0</accession>
<dbReference type="NCBIfam" id="TIGR00756">
    <property type="entry name" value="PPR"/>
    <property type="match status" value="5"/>
</dbReference>
<dbReference type="PANTHER" id="PTHR47926:SF458">
    <property type="entry name" value="PENTATRICOPEPTIDE REPEAT-CONTAINING PROTEIN"/>
    <property type="match status" value="1"/>
</dbReference>
<dbReference type="InterPro" id="IPR046848">
    <property type="entry name" value="E_motif"/>
</dbReference>
<dbReference type="Pfam" id="PF14432">
    <property type="entry name" value="DYW_deaminase"/>
    <property type="match status" value="1"/>
</dbReference>
<dbReference type="InterPro" id="IPR002885">
    <property type="entry name" value="PPR_rpt"/>
</dbReference>
<comment type="caution">
    <text evidence="5">The sequence shown here is derived from an EMBL/GenBank/DDBJ whole genome shotgun (WGS) entry which is preliminary data.</text>
</comment>
<organism evidence="5 6">
    <name type="scientific">Acorus gramineus</name>
    <name type="common">Dwarf sweet flag</name>
    <dbReference type="NCBI Taxonomy" id="55184"/>
    <lineage>
        <taxon>Eukaryota</taxon>
        <taxon>Viridiplantae</taxon>
        <taxon>Streptophyta</taxon>
        <taxon>Embryophyta</taxon>
        <taxon>Tracheophyta</taxon>
        <taxon>Spermatophyta</taxon>
        <taxon>Magnoliopsida</taxon>
        <taxon>Liliopsida</taxon>
        <taxon>Acoraceae</taxon>
        <taxon>Acorus</taxon>
    </lineage>
</organism>
<dbReference type="InterPro" id="IPR011990">
    <property type="entry name" value="TPR-like_helical_dom_sf"/>
</dbReference>
<dbReference type="EMBL" id="JAUJYN010000044">
    <property type="protein sequence ID" value="KAK1257421.1"/>
    <property type="molecule type" value="Genomic_DNA"/>
</dbReference>
<evidence type="ECO:0000259" key="4">
    <source>
        <dbReference type="Pfam" id="PF14432"/>
    </source>
</evidence>
<evidence type="ECO:0000313" key="5">
    <source>
        <dbReference type="EMBL" id="KAK1257421.1"/>
    </source>
</evidence>
<feature type="compositionally biased region" description="Low complexity" evidence="3">
    <location>
        <begin position="1"/>
        <end position="11"/>
    </location>
</feature>
<keyword evidence="6" id="KW-1185">Reference proteome</keyword>
<reference evidence="5" key="2">
    <citation type="submission" date="2023-06" db="EMBL/GenBank/DDBJ databases">
        <authorList>
            <person name="Ma L."/>
            <person name="Liu K.-W."/>
            <person name="Li Z."/>
            <person name="Hsiao Y.-Y."/>
            <person name="Qi Y."/>
            <person name="Fu T."/>
            <person name="Tang G."/>
            <person name="Zhang D."/>
            <person name="Sun W.-H."/>
            <person name="Liu D.-K."/>
            <person name="Li Y."/>
            <person name="Chen G.-Z."/>
            <person name="Liu X.-D."/>
            <person name="Liao X.-Y."/>
            <person name="Jiang Y.-T."/>
            <person name="Yu X."/>
            <person name="Hao Y."/>
            <person name="Huang J."/>
            <person name="Zhao X.-W."/>
            <person name="Ke S."/>
            <person name="Chen Y.-Y."/>
            <person name="Wu W.-L."/>
            <person name="Hsu J.-L."/>
            <person name="Lin Y.-F."/>
            <person name="Huang M.-D."/>
            <person name="Li C.-Y."/>
            <person name="Huang L."/>
            <person name="Wang Z.-W."/>
            <person name="Zhao X."/>
            <person name="Zhong W.-Y."/>
            <person name="Peng D.-H."/>
            <person name="Ahmad S."/>
            <person name="Lan S."/>
            <person name="Zhang J.-S."/>
            <person name="Tsai W.-C."/>
            <person name="Van De Peer Y."/>
            <person name="Liu Z.-J."/>
        </authorList>
    </citation>
    <scope>NUCLEOTIDE SEQUENCE</scope>
    <source>
        <strain evidence="5">SCP</strain>
        <tissue evidence="5">Leaves</tissue>
    </source>
</reference>
<feature type="repeat" description="PPR" evidence="2">
    <location>
        <begin position="287"/>
        <end position="317"/>
    </location>
</feature>
<dbReference type="AlphaFoldDB" id="A0AAV8ZYU0"/>